<dbReference type="PROSITE" id="PS00750">
    <property type="entry name" value="TCP1_1"/>
    <property type="match status" value="1"/>
</dbReference>
<proteinExistence type="inferred from homology"/>
<reference evidence="7 8" key="1">
    <citation type="submission" date="2013-08" db="EMBL/GenBank/DDBJ databases">
        <authorList>
            <consortium name="DOE Joint Genome Institute"/>
            <person name="Eisen J."/>
            <person name="Huntemann M."/>
            <person name="Han J."/>
            <person name="Chen A."/>
            <person name="Kyrpides N."/>
            <person name="Mavromatis K."/>
            <person name="Markowitz V."/>
            <person name="Palaniappan K."/>
            <person name="Ivanova N."/>
            <person name="Schaumberg A."/>
            <person name="Pati A."/>
            <person name="Liolios K."/>
            <person name="Nordberg H.P."/>
            <person name="Cantor M.N."/>
            <person name="Hua S.X."/>
            <person name="Woyke T."/>
        </authorList>
    </citation>
    <scope>NUCLEOTIDE SEQUENCE [LARGE SCALE GENOMIC DNA]</scope>
    <source>
        <strain evidence="7 8">DSM 2278</strain>
    </source>
</reference>
<dbReference type="NCBIfam" id="NF041082">
    <property type="entry name" value="thermosome_alpha"/>
    <property type="match status" value="1"/>
</dbReference>
<dbReference type="InterPro" id="IPR017998">
    <property type="entry name" value="Chaperone_TCP-1"/>
</dbReference>
<dbReference type="InterPro" id="IPR027413">
    <property type="entry name" value="GROEL-like_equatorial_sf"/>
</dbReference>
<dbReference type="AlphaFoldDB" id="W9DND9"/>
<dbReference type="Pfam" id="PF00118">
    <property type="entry name" value="Cpn60_TCP1"/>
    <property type="match status" value="1"/>
</dbReference>
<comment type="similarity">
    <text evidence="1 5">Belongs to the TCP-1 chaperonin family.</text>
</comment>
<keyword evidence="8" id="KW-1185">Reference proteome</keyword>
<dbReference type="Gene3D" id="3.30.260.10">
    <property type="entry name" value="TCP-1-like chaperonin intermediate domain"/>
    <property type="match status" value="1"/>
</dbReference>
<evidence type="ECO:0000256" key="2">
    <source>
        <dbReference type="ARBA" id="ARBA00022741"/>
    </source>
</evidence>
<dbReference type="Gene3D" id="1.10.560.10">
    <property type="entry name" value="GroEL-like equatorial domain"/>
    <property type="match status" value="1"/>
</dbReference>
<dbReference type="InterPro" id="IPR027409">
    <property type="entry name" value="GroEL-like_apical_dom_sf"/>
</dbReference>
<dbReference type="RefSeq" id="WP_023844665.1">
    <property type="nucleotide sequence ID" value="NZ_AZAJ01000001.1"/>
</dbReference>
<gene>
    <name evidence="7" type="ORF">MettiDRAFT_0956</name>
</gene>
<keyword evidence="3 5" id="KW-0067">ATP-binding</keyword>
<dbReference type="GO" id="GO:0005524">
    <property type="term" value="F:ATP binding"/>
    <property type="evidence" value="ECO:0007669"/>
    <property type="project" value="UniProtKB-KW"/>
</dbReference>
<evidence type="ECO:0000256" key="1">
    <source>
        <dbReference type="ARBA" id="ARBA00008020"/>
    </source>
</evidence>
<evidence type="ECO:0000256" key="3">
    <source>
        <dbReference type="ARBA" id="ARBA00022840"/>
    </source>
</evidence>
<evidence type="ECO:0000313" key="8">
    <source>
        <dbReference type="Proteomes" id="UP000019483"/>
    </source>
</evidence>
<dbReference type="Proteomes" id="UP000019483">
    <property type="component" value="Unassembled WGS sequence"/>
</dbReference>
<dbReference type="InterPro" id="IPR002194">
    <property type="entry name" value="Chaperonin_TCP-1_CS"/>
</dbReference>
<dbReference type="GO" id="GO:0005737">
    <property type="term" value="C:cytoplasm"/>
    <property type="evidence" value="ECO:0007669"/>
    <property type="project" value="UniProtKB-ARBA"/>
</dbReference>
<dbReference type="OrthoDB" id="9362at2157"/>
<evidence type="ECO:0000256" key="5">
    <source>
        <dbReference type="RuleBase" id="RU004187"/>
    </source>
</evidence>
<name>W9DND9_METTI</name>
<dbReference type="GO" id="GO:0140662">
    <property type="term" value="F:ATP-dependent protein folding chaperone"/>
    <property type="evidence" value="ECO:0007669"/>
    <property type="project" value="InterPro"/>
</dbReference>
<dbReference type="GO" id="GO:0051082">
    <property type="term" value="F:unfolded protein binding"/>
    <property type="evidence" value="ECO:0007669"/>
    <property type="project" value="InterPro"/>
</dbReference>
<organism evidence="7 8">
    <name type="scientific">Methanolobus tindarius DSM 2278</name>
    <dbReference type="NCBI Taxonomy" id="1090322"/>
    <lineage>
        <taxon>Archaea</taxon>
        <taxon>Methanobacteriati</taxon>
        <taxon>Methanobacteriota</taxon>
        <taxon>Stenosarchaea group</taxon>
        <taxon>Methanomicrobia</taxon>
        <taxon>Methanosarcinales</taxon>
        <taxon>Methanosarcinaceae</taxon>
        <taxon>Methanolobus</taxon>
    </lineage>
</organism>
<evidence type="ECO:0000313" key="7">
    <source>
        <dbReference type="EMBL" id="ETA67529.1"/>
    </source>
</evidence>
<dbReference type="SUPFAM" id="SSF52029">
    <property type="entry name" value="GroEL apical domain-like"/>
    <property type="match status" value="1"/>
</dbReference>
<dbReference type="GO" id="GO:0032991">
    <property type="term" value="C:protein-containing complex"/>
    <property type="evidence" value="ECO:0007669"/>
    <property type="project" value="UniProtKB-ARBA"/>
</dbReference>
<dbReference type="PANTHER" id="PTHR11353">
    <property type="entry name" value="CHAPERONIN"/>
    <property type="match status" value="1"/>
</dbReference>
<comment type="caution">
    <text evidence="7">The sequence shown here is derived from an EMBL/GenBank/DDBJ whole genome shotgun (WGS) entry which is preliminary data.</text>
</comment>
<dbReference type="NCBIfam" id="NF041083">
    <property type="entry name" value="thermosome_beta"/>
    <property type="match status" value="1"/>
</dbReference>
<dbReference type="PROSITE" id="PS00751">
    <property type="entry name" value="TCP1_2"/>
    <property type="match status" value="1"/>
</dbReference>
<feature type="region of interest" description="Disordered" evidence="6">
    <location>
        <begin position="525"/>
        <end position="551"/>
    </location>
</feature>
<dbReference type="NCBIfam" id="TIGR02339">
    <property type="entry name" value="thermosome_arch"/>
    <property type="match status" value="1"/>
</dbReference>
<dbReference type="Gene3D" id="3.50.7.10">
    <property type="entry name" value="GroEL"/>
    <property type="match status" value="1"/>
</dbReference>
<dbReference type="STRING" id="1090322.MettiDRAFT_0956"/>
<dbReference type="GO" id="GO:0016887">
    <property type="term" value="F:ATP hydrolysis activity"/>
    <property type="evidence" value="ECO:0007669"/>
    <property type="project" value="InterPro"/>
</dbReference>
<dbReference type="SUPFAM" id="SSF48592">
    <property type="entry name" value="GroEL equatorial domain-like"/>
    <property type="match status" value="1"/>
</dbReference>
<keyword evidence="2 5" id="KW-0547">Nucleotide-binding</keyword>
<evidence type="ECO:0000256" key="6">
    <source>
        <dbReference type="SAM" id="MobiDB-lite"/>
    </source>
</evidence>
<dbReference type="EMBL" id="AZAJ01000001">
    <property type="protein sequence ID" value="ETA67529.1"/>
    <property type="molecule type" value="Genomic_DNA"/>
</dbReference>
<dbReference type="FunFam" id="1.10.560.10:FF:000017">
    <property type="entry name" value="T-complex protein 1 subunit eta"/>
    <property type="match status" value="1"/>
</dbReference>
<evidence type="ECO:0000256" key="4">
    <source>
        <dbReference type="ARBA" id="ARBA00023186"/>
    </source>
</evidence>
<dbReference type="PRINTS" id="PR00304">
    <property type="entry name" value="TCOMPLEXTCP1"/>
</dbReference>
<dbReference type="SUPFAM" id="SSF54849">
    <property type="entry name" value="GroEL-intermediate domain like"/>
    <property type="match status" value="1"/>
</dbReference>
<accession>W9DND9</accession>
<protein>
    <submittedName>
        <fullName evidence="7">Thermosome subunit</fullName>
    </submittedName>
</protein>
<dbReference type="InterPro" id="IPR053374">
    <property type="entry name" value="TCP-1_chaperonin"/>
</dbReference>
<dbReference type="InterPro" id="IPR002423">
    <property type="entry name" value="Cpn60/GroEL/TCP-1"/>
</dbReference>
<dbReference type="InterPro" id="IPR054827">
    <property type="entry name" value="thermosome_alpha"/>
</dbReference>
<keyword evidence="4 5" id="KW-0143">Chaperone</keyword>
<dbReference type="CDD" id="cd03343">
    <property type="entry name" value="cpn60"/>
    <property type="match status" value="1"/>
</dbReference>
<dbReference type="PROSITE" id="PS00995">
    <property type="entry name" value="TCP1_3"/>
    <property type="match status" value="1"/>
</dbReference>
<sequence>MAGQMAGQPIFILREGSQRTRGREAQSNNIMAAKAVAEAVRTTLGPKGMDKMLVDSLGDVVITNDGATILKEMDIEHPAAKMIVEVSKTQDDEVGDGTTTAAVIAGELLKKAEELIEQDVHPTIIASGYRMASEKASEIIKTLAKSVTRENRDILLNISGTAMTGKGAEATKEVLANVTVDAIISIIDEDGKVDMENIKVEKKVGARIEETELIKGMIIDKERVHTNMPKKVENAKIALINTAIELKDTEVDAEISITSPEMLQSFLDQEEKMIKDLVDKVTSSGANVVFCQKGIDDMAQHYLAKAGVFAIRRVKKSDMQKLARATGAKLITNVDEITDADMGKADLVEEKKIGGDPMTFVTGCDNPKAVSILLRGGTEHVIDNIERALNDSLRVVGVAIEDEKLVAGGGSPEVEVALRLQEYAATLSGREQLAVKAFAEALEVIPRTLAENAGLDPIDMLMELRAHHEKGVKTAGLNVYEGQVIDMWEAGVVEPLRVKTQAINAAAESAVMILRIDDIIASKQGPAGPSAEDMVPGMPPGGMPGMPGMDM</sequence>
<dbReference type="InterPro" id="IPR027410">
    <property type="entry name" value="TCP-1-like_intermed_sf"/>
</dbReference>
<dbReference type="InterPro" id="IPR012714">
    <property type="entry name" value="Thermosome_arc"/>
</dbReference>